<reference evidence="1" key="1">
    <citation type="submission" date="2015-09" db="EMBL/GenBank/DDBJ databases">
        <title>Draft Genome Sequences of Two Novel Amoeba-resistant Intranuclear Bacteria, Candidatus Berkiella cookevillensis and Candidatus Berkiella aquae.</title>
        <authorList>
            <person name="Mehari Y.T."/>
            <person name="Arivett B.A."/>
            <person name="Farone A.L."/>
            <person name="Gunderson J.H."/>
            <person name="Farone M.B."/>
        </authorList>
    </citation>
    <scope>NUCLEOTIDE SEQUENCE [LARGE SCALE GENOMIC DNA]</scope>
    <source>
        <strain evidence="1">CC99</strain>
    </source>
</reference>
<dbReference type="Proteomes" id="UP000051494">
    <property type="component" value="Unassembled WGS sequence"/>
</dbReference>
<dbReference type="EMBL" id="LKHV01000010">
    <property type="protein sequence ID" value="KRG17964.1"/>
    <property type="molecule type" value="Genomic_DNA"/>
</dbReference>
<dbReference type="EMBL" id="LKHV02000001">
    <property type="protein sequence ID" value="MCS5709108.1"/>
    <property type="molecule type" value="Genomic_DNA"/>
</dbReference>
<accession>A0A0Q9YBE5</accession>
<evidence type="ECO:0000313" key="2">
    <source>
        <dbReference type="EMBL" id="MCS5709108.1"/>
    </source>
</evidence>
<keyword evidence="3" id="KW-1185">Reference proteome</keyword>
<dbReference type="AlphaFoldDB" id="A0A0Q9YBE5"/>
<organism evidence="1">
    <name type="scientific">Candidatus Berkiella cookevillensis</name>
    <dbReference type="NCBI Taxonomy" id="437022"/>
    <lineage>
        <taxon>Bacteria</taxon>
        <taxon>Pseudomonadati</taxon>
        <taxon>Pseudomonadota</taxon>
        <taxon>Gammaproteobacteria</taxon>
        <taxon>Candidatus Berkiellales</taxon>
        <taxon>Candidatus Berkiellaceae</taxon>
        <taxon>Candidatus Berkiella</taxon>
    </lineage>
</organism>
<evidence type="ECO:0000313" key="3">
    <source>
        <dbReference type="Proteomes" id="UP000051494"/>
    </source>
</evidence>
<dbReference type="RefSeq" id="WP_057625027.1">
    <property type="nucleotide sequence ID" value="NZ_LKHV02000001.1"/>
</dbReference>
<protein>
    <submittedName>
        <fullName evidence="2">HEAT repeat domain-containing protein</fullName>
    </submittedName>
</protein>
<sequence>MQIFKKIYLSIIFIFFIFHPQIVKSDFSLDTLKVTCAGIEVMGVDHDTAKEIRKLSTMQVGDVFRLLASNEYCEESIEQVKNKLSVEDMKCSFMALSNGDFYFVLDVLPTNSAIMYRTIPECSQKIKQLPKKLVFLYNKLNERRIELMHNRVDHEEYYDKGFLDFDDPIMHDIALKLSVLAKKHNDDLLKILHFSKDVEERETAGILLSWSQHPSNLSYIAKANLLQDPNSAVRNNVARSYIHFMSLVKDKSALRDIMPAYCKMAMLPLHSDRNKALYSIREIIKNHPDIISAIDPECKNNISYIAEMSILNNVGGVAKQILRLMEDV</sequence>
<proteinExistence type="predicted"/>
<dbReference type="OrthoDB" id="5524490at2"/>
<name>A0A0Q9YBE5_9GAMM</name>
<dbReference type="STRING" id="437022.CC99x_01920"/>
<comment type="caution">
    <text evidence="1">The sequence shown here is derived from an EMBL/GenBank/DDBJ whole genome shotgun (WGS) entry which is preliminary data.</text>
</comment>
<dbReference type="SUPFAM" id="SSF48371">
    <property type="entry name" value="ARM repeat"/>
    <property type="match status" value="1"/>
</dbReference>
<reference evidence="2" key="3">
    <citation type="submission" date="2021-06" db="EMBL/GenBank/DDBJ databases">
        <title>Genomic Description and Analysis of Intracellular Bacteria, Candidatus Berkiella cookevillensis and Candidatus Berkiella aquae.</title>
        <authorList>
            <person name="Kidane D.T."/>
            <person name="Mehari Y.T."/>
            <person name="Rice F.C."/>
            <person name="Arivett B.A."/>
            <person name="Farone A.L."/>
            <person name="Berk S.G."/>
            <person name="Farone M.B."/>
        </authorList>
    </citation>
    <scope>NUCLEOTIDE SEQUENCE</scope>
    <source>
        <strain evidence="2">CC99</strain>
    </source>
</reference>
<gene>
    <name evidence="2" type="ORF">CC99x_009345</name>
    <name evidence="1" type="ORF">CC99x_01920</name>
</gene>
<dbReference type="InterPro" id="IPR016024">
    <property type="entry name" value="ARM-type_fold"/>
</dbReference>
<evidence type="ECO:0000313" key="1">
    <source>
        <dbReference type="EMBL" id="KRG17964.1"/>
    </source>
</evidence>
<reference evidence="2" key="2">
    <citation type="journal article" date="2016" name="Genome Announc.">
        <title>Draft Genome Sequences of Two Novel Amoeba-Resistant Intranuclear Bacteria, 'Candidatus Berkiella cookevillensis' and 'Candidatus Berkiella aquae'.</title>
        <authorList>
            <person name="Mehari Y.T."/>
            <person name="Arivett B.A."/>
            <person name="Farone A.L."/>
            <person name="Gunderson J.H."/>
            <person name="Farone M.B."/>
        </authorList>
    </citation>
    <scope>NUCLEOTIDE SEQUENCE</scope>
    <source>
        <strain evidence="2">CC99</strain>
    </source>
</reference>